<dbReference type="PROSITE" id="PS00508">
    <property type="entry name" value="NI_HGENASE_L_2"/>
    <property type="match status" value="1"/>
</dbReference>
<dbReference type="InterPro" id="IPR029014">
    <property type="entry name" value="NiFe-Hase_large"/>
</dbReference>
<dbReference type="Gene3D" id="1.10.645.10">
    <property type="entry name" value="Cytochrome-c3 Hydrogenase, chain B"/>
    <property type="match status" value="1"/>
</dbReference>
<keyword evidence="10" id="KW-1185">Reference proteome</keyword>
<organism evidence="9 10">
    <name type="scientific">Komagataeibacter melaceti</name>
    <dbReference type="NCBI Taxonomy" id="2766577"/>
    <lineage>
        <taxon>Bacteria</taxon>
        <taxon>Pseudomonadati</taxon>
        <taxon>Pseudomonadota</taxon>
        <taxon>Alphaproteobacteria</taxon>
        <taxon>Acetobacterales</taxon>
        <taxon>Acetobacteraceae</taxon>
        <taxon>Komagataeibacter</taxon>
    </lineage>
</organism>
<dbReference type="InterPro" id="IPR001501">
    <property type="entry name" value="Ni-dep_hyd_lsu"/>
</dbReference>
<protein>
    <submittedName>
        <fullName evidence="9">HupV protein</fullName>
    </submittedName>
</protein>
<feature type="binding site" evidence="7">
    <location>
        <position position="489"/>
    </location>
    <ligand>
        <name>Fe cation</name>
        <dbReference type="ChEBI" id="CHEBI:24875"/>
    </ligand>
</feature>
<evidence type="ECO:0000256" key="2">
    <source>
        <dbReference type="ARBA" id="ARBA00004196"/>
    </source>
</evidence>
<dbReference type="OrthoDB" id="9761717at2"/>
<dbReference type="InterPro" id="IPR050867">
    <property type="entry name" value="NiFe/NiFeSe_hydrgnase_LSU"/>
</dbReference>
<keyword evidence="4 7" id="KW-0533">Nickel</keyword>
<feature type="binding site" evidence="7">
    <location>
        <position position="492"/>
    </location>
    <ligand>
        <name>Mg(2+)</name>
        <dbReference type="ChEBI" id="CHEBI:18420"/>
    </ligand>
</feature>
<feature type="binding site" evidence="7">
    <location>
        <position position="66"/>
    </location>
    <ligand>
        <name>Ni(2+)</name>
        <dbReference type="ChEBI" id="CHEBI:49786"/>
    </ligand>
</feature>
<feature type="binding site" evidence="7">
    <location>
        <position position="47"/>
    </location>
    <ligand>
        <name>Mg(2+)</name>
        <dbReference type="ChEBI" id="CHEBI:18420"/>
    </ligand>
</feature>
<dbReference type="PANTHER" id="PTHR42958">
    <property type="entry name" value="HYDROGENASE-2 LARGE CHAIN"/>
    <property type="match status" value="1"/>
</dbReference>
<name>A0A371Z4G5_9PROT</name>
<feature type="binding site" evidence="7">
    <location>
        <position position="437"/>
    </location>
    <ligand>
        <name>Mg(2+)</name>
        <dbReference type="ChEBI" id="CHEBI:18420"/>
    </ligand>
</feature>
<dbReference type="RefSeq" id="WP_116701705.1">
    <property type="nucleotide sequence ID" value="NZ_QUWV01000011.1"/>
</dbReference>
<accession>A0A371Z4G5</accession>
<dbReference type="Proteomes" id="UP000262371">
    <property type="component" value="Unassembled WGS sequence"/>
</dbReference>
<comment type="similarity">
    <text evidence="3 8">Belongs to the [NiFe]/[NiFeSe] hydrogenase large subunit family.</text>
</comment>
<evidence type="ECO:0000256" key="1">
    <source>
        <dbReference type="ARBA" id="ARBA00001967"/>
    </source>
</evidence>
<reference evidence="9 10" key="1">
    <citation type="submission" date="2018-08" db="EMBL/GenBank/DDBJ databases">
        <title>Komagataeibacter sp. AV 382.</title>
        <authorList>
            <person name="Skraban J."/>
            <person name="Trcek J."/>
        </authorList>
    </citation>
    <scope>NUCLEOTIDE SEQUENCE [LARGE SCALE GENOMIC DNA]</scope>
    <source>
        <strain evidence="9 10">AV 382</strain>
    </source>
</reference>
<dbReference type="PANTHER" id="PTHR42958:SF4">
    <property type="entry name" value="HYDROGENASE EXPRESSION_FORMATION PROTEIN HUPK"/>
    <property type="match status" value="1"/>
</dbReference>
<feature type="binding site" evidence="7">
    <location>
        <position position="486"/>
    </location>
    <ligand>
        <name>Ni(2+)</name>
        <dbReference type="ChEBI" id="CHEBI:49786"/>
    </ligand>
</feature>
<evidence type="ECO:0000313" key="9">
    <source>
        <dbReference type="EMBL" id="RFD21361.1"/>
    </source>
</evidence>
<comment type="caution">
    <text evidence="9">The sequence shown here is derived from an EMBL/GenBank/DDBJ whole genome shotgun (WGS) entry which is preliminary data.</text>
</comment>
<sequence length="492" mass="53304">MKQAEESTRLVVGPFNRVEGDLEVRLDVVEARVRAAFVNATLFRGIERILEGRTPMDALVIAPRICGICSVSQSHAAALALAGLMGVEPAANGRVATNLILATENLADHLTHFHLFFMPDFARPDYAAYPWHDHVVRRFAALRGTAARSILQTRALLLHIMGILAGRWPHTLAIQPGGVSRGVEAQECMRMLTVLSGVRAALEEGLFGAPLEEVAALTDVEDLERWRSTGPEGDLRLFLRIAHDLELAQSGRSYDRFLSYGAYPGGLSADDGQRLWPAGVFAQGRVGALDIATVAEDHATSYMTDRARPNAPFDGSTVPDLNNRQGYSWCKAPRLSGQPCETGALARQLMAGHPLARAMVAQGGGNVMSRVVARLVESARLVMTMEGWVRMLVPGQPWCNVADGVPDGRAIGMTEAARGALGHWVQVENGRIARYQIVAPTTWNFSPRDGAGIPGPLEHALEGAVVREGERTPLSVQHIVRSFDPCMACTVH</sequence>
<dbReference type="InterPro" id="IPR018194">
    <property type="entry name" value="Ni-dep_hyd_lsu_Ni_BS"/>
</dbReference>
<keyword evidence="6 8" id="KW-0560">Oxidoreductase</keyword>
<dbReference type="Pfam" id="PF00374">
    <property type="entry name" value="NiFeSe_Hases"/>
    <property type="match status" value="2"/>
</dbReference>
<dbReference type="PROSITE" id="PS00507">
    <property type="entry name" value="NI_HGENASE_L_1"/>
    <property type="match status" value="1"/>
</dbReference>
<gene>
    <name evidence="9" type="ORF">DY926_01185</name>
</gene>
<feature type="binding site" evidence="7">
    <location>
        <position position="69"/>
    </location>
    <ligand>
        <name>Fe cation</name>
        <dbReference type="ChEBI" id="CHEBI:24875"/>
    </ligand>
</feature>
<dbReference type="GO" id="GO:0016151">
    <property type="term" value="F:nickel cation binding"/>
    <property type="evidence" value="ECO:0007669"/>
    <property type="project" value="InterPro"/>
</dbReference>
<evidence type="ECO:0000256" key="5">
    <source>
        <dbReference type="ARBA" id="ARBA00022723"/>
    </source>
</evidence>
<dbReference type="EMBL" id="QUWV01000011">
    <property type="protein sequence ID" value="RFD21361.1"/>
    <property type="molecule type" value="Genomic_DNA"/>
</dbReference>
<dbReference type="GO" id="GO:0030313">
    <property type="term" value="C:cell envelope"/>
    <property type="evidence" value="ECO:0007669"/>
    <property type="project" value="UniProtKB-SubCell"/>
</dbReference>
<dbReference type="SUPFAM" id="SSF56762">
    <property type="entry name" value="HydB/Nqo4-like"/>
    <property type="match status" value="1"/>
</dbReference>
<dbReference type="GO" id="GO:0008901">
    <property type="term" value="F:ferredoxin hydrogenase activity"/>
    <property type="evidence" value="ECO:0007669"/>
    <property type="project" value="InterPro"/>
</dbReference>
<keyword evidence="7" id="KW-0408">Iron</keyword>
<proteinExistence type="inferred from homology"/>
<evidence type="ECO:0000256" key="8">
    <source>
        <dbReference type="RuleBase" id="RU003896"/>
    </source>
</evidence>
<evidence type="ECO:0000256" key="3">
    <source>
        <dbReference type="ARBA" id="ARBA00009292"/>
    </source>
</evidence>
<comment type="subcellular location">
    <subcellularLocation>
        <location evidence="2">Cell envelope</location>
    </subcellularLocation>
</comment>
<evidence type="ECO:0000256" key="4">
    <source>
        <dbReference type="ARBA" id="ARBA00022596"/>
    </source>
</evidence>
<keyword evidence="5 7" id="KW-0479">Metal-binding</keyword>
<keyword evidence="7" id="KW-0460">Magnesium</keyword>
<feature type="binding site" evidence="7">
    <location>
        <position position="69"/>
    </location>
    <ligand>
        <name>Ni(2+)</name>
        <dbReference type="ChEBI" id="CHEBI:49786"/>
    </ligand>
</feature>
<evidence type="ECO:0000313" key="10">
    <source>
        <dbReference type="Proteomes" id="UP000262371"/>
    </source>
</evidence>
<comment type="cofactor">
    <cofactor evidence="7">
        <name>Fe cation</name>
        <dbReference type="ChEBI" id="CHEBI:24875"/>
    </cofactor>
</comment>
<dbReference type="AlphaFoldDB" id="A0A371Z4G5"/>
<evidence type="ECO:0000256" key="6">
    <source>
        <dbReference type="ARBA" id="ARBA00023002"/>
    </source>
</evidence>
<comment type="cofactor">
    <cofactor evidence="1 7">
        <name>Ni(2+)</name>
        <dbReference type="ChEBI" id="CHEBI:49786"/>
    </cofactor>
</comment>
<evidence type="ECO:0000256" key="7">
    <source>
        <dbReference type="PIRSR" id="PIRSR601501-1"/>
    </source>
</evidence>